<dbReference type="SMART" id="SM00855">
    <property type="entry name" value="PGAM"/>
    <property type="match status" value="1"/>
</dbReference>
<evidence type="ECO:0000313" key="7">
    <source>
        <dbReference type="EMBL" id="NNH72490.1"/>
    </source>
</evidence>
<sequence>MPETALDRHGKPRRTGGPHFAASALRPPGCVELGAVRLKSLTMVRHGESTGNAALAAALRAGAEEFASGTRDADFPLSDLGRAEAAALGTWLARHPQPDLIGCSPYLRARETADIALREPDWPQPRLDERLRDREKGILQGHTASGVRTRFPAEHHERERVGKFYYRPPGGESWPDVALRIRSLLPELHGHALIFTHDLVIVMTRYILGDLTEAEILDIESDQLRNCSVSRWEQDGSTMRLVGYNETEHLPAP</sequence>
<dbReference type="Pfam" id="PF00300">
    <property type="entry name" value="His_Phos_1"/>
    <property type="match status" value="1"/>
</dbReference>
<dbReference type="EMBL" id="JABELX010000008">
    <property type="protein sequence ID" value="NNH72490.1"/>
    <property type="molecule type" value="Genomic_DNA"/>
</dbReference>
<dbReference type="InterPro" id="IPR013078">
    <property type="entry name" value="His_Pase_superF_clade-1"/>
</dbReference>
<evidence type="ECO:0000256" key="4">
    <source>
        <dbReference type="ARBA" id="ARBA00023235"/>
    </source>
</evidence>
<dbReference type="CDD" id="cd07067">
    <property type="entry name" value="HP_PGM_like"/>
    <property type="match status" value="1"/>
</dbReference>
<dbReference type="GO" id="GO:0006096">
    <property type="term" value="P:glycolytic process"/>
    <property type="evidence" value="ECO:0007669"/>
    <property type="project" value="UniProtKB-KW"/>
</dbReference>
<dbReference type="GO" id="GO:0004619">
    <property type="term" value="F:phosphoglycerate mutase activity"/>
    <property type="evidence" value="ECO:0007669"/>
    <property type="project" value="UniProtKB-EC"/>
</dbReference>
<feature type="region of interest" description="Disordered" evidence="6">
    <location>
        <begin position="1"/>
        <end position="23"/>
    </location>
</feature>
<proteinExistence type="inferred from homology"/>
<name>A0A849C7Z5_9NOCA</name>
<dbReference type="InterPro" id="IPR001345">
    <property type="entry name" value="PG/BPGM_mutase_AS"/>
</dbReference>
<evidence type="ECO:0000256" key="2">
    <source>
        <dbReference type="ARBA" id="ARBA00012028"/>
    </source>
</evidence>
<comment type="caution">
    <text evidence="7">The sequence shown here is derived from an EMBL/GenBank/DDBJ whole genome shotgun (WGS) entry which is preliminary data.</text>
</comment>
<dbReference type="Proteomes" id="UP000586827">
    <property type="component" value="Unassembled WGS sequence"/>
</dbReference>
<feature type="binding site" evidence="5">
    <location>
        <begin position="45"/>
        <end position="52"/>
    </location>
    <ligand>
        <name>substrate</name>
    </ligand>
</feature>
<dbReference type="EC" id="5.4.2.11" evidence="2"/>
<dbReference type="SUPFAM" id="SSF53254">
    <property type="entry name" value="Phosphoglycerate mutase-like"/>
    <property type="match status" value="1"/>
</dbReference>
<reference evidence="7 8" key="1">
    <citation type="submission" date="2020-05" db="EMBL/GenBank/DDBJ databases">
        <title>MicrobeNet Type strains.</title>
        <authorList>
            <person name="Nicholson A.C."/>
        </authorList>
    </citation>
    <scope>NUCLEOTIDE SEQUENCE [LARGE SCALE GENOMIC DNA]</scope>
    <source>
        <strain evidence="7 8">JCM 3224</strain>
    </source>
</reference>
<dbReference type="Gene3D" id="3.40.50.1240">
    <property type="entry name" value="Phosphoglycerate mutase-like"/>
    <property type="match status" value="1"/>
</dbReference>
<keyword evidence="3" id="KW-0324">Glycolysis</keyword>
<evidence type="ECO:0000256" key="3">
    <source>
        <dbReference type="ARBA" id="ARBA00023152"/>
    </source>
</evidence>
<organism evidence="7 8">
    <name type="scientific">Nocardia uniformis</name>
    <dbReference type="NCBI Taxonomy" id="53432"/>
    <lineage>
        <taxon>Bacteria</taxon>
        <taxon>Bacillati</taxon>
        <taxon>Actinomycetota</taxon>
        <taxon>Actinomycetes</taxon>
        <taxon>Mycobacteriales</taxon>
        <taxon>Nocardiaceae</taxon>
        <taxon>Nocardia</taxon>
    </lineage>
</organism>
<evidence type="ECO:0000313" key="8">
    <source>
        <dbReference type="Proteomes" id="UP000586827"/>
    </source>
</evidence>
<dbReference type="InterPro" id="IPR029033">
    <property type="entry name" value="His_PPase_superfam"/>
</dbReference>
<accession>A0A849C7Z5</accession>
<gene>
    <name evidence="7" type="ORF">HLB23_21960</name>
</gene>
<keyword evidence="8" id="KW-1185">Reference proteome</keyword>
<dbReference type="PANTHER" id="PTHR11931">
    <property type="entry name" value="PHOSPHOGLYCERATE MUTASE"/>
    <property type="match status" value="1"/>
</dbReference>
<evidence type="ECO:0000256" key="6">
    <source>
        <dbReference type="SAM" id="MobiDB-lite"/>
    </source>
</evidence>
<keyword evidence="4" id="KW-0413">Isomerase</keyword>
<comment type="similarity">
    <text evidence="1">Belongs to the phosphoglycerate mutase family. BPG-dependent PGAM subfamily.</text>
</comment>
<evidence type="ECO:0000256" key="5">
    <source>
        <dbReference type="PIRSR" id="PIRSR613078-2"/>
    </source>
</evidence>
<dbReference type="InterPro" id="IPR005952">
    <property type="entry name" value="Phosphogly_mut1"/>
</dbReference>
<dbReference type="AlphaFoldDB" id="A0A849C7Z5"/>
<protein>
    <recommendedName>
        <fullName evidence="2">phosphoglycerate mutase (2,3-diphosphoglycerate-dependent)</fullName>
        <ecNumber evidence="2">5.4.2.11</ecNumber>
    </recommendedName>
</protein>
<evidence type="ECO:0000256" key="1">
    <source>
        <dbReference type="ARBA" id="ARBA00006717"/>
    </source>
</evidence>
<dbReference type="PROSITE" id="PS00175">
    <property type="entry name" value="PG_MUTASE"/>
    <property type="match status" value="1"/>
</dbReference>
<feature type="binding site" evidence="5">
    <location>
        <position position="108"/>
    </location>
    <ligand>
        <name>substrate</name>
    </ligand>
</feature>